<dbReference type="AlphaFoldDB" id="G0S3Q0"/>
<dbReference type="KEGG" id="cthr:CTHT_0030180"/>
<gene>
    <name evidence="2" type="ORF">CTHT_0030180</name>
</gene>
<keyword evidence="1" id="KW-1133">Transmembrane helix</keyword>
<sequence>MAPTSQPLFSPQFSTQLGLPGLQLVWAWLASLGPSRILARWTLVGPFLGLSWAVLGAVASAANRQIHRIGGMSMRFMDRGTTGSKKSQDRWLWPRRLAACHGSRREARMRQEEEEGGEHPIVTRRACLSSAGAWGALKCSGCWPTEVLLLEVLVPVWALWLFAGPCCPRRTHCPPFVFLLPLNEPPLAAKQLRCATLKAGNFGTAARQATRQELVRPPSMLAELPFQHSSTSKVCQWPLLAVRSIN</sequence>
<keyword evidence="3" id="KW-1185">Reference proteome</keyword>
<keyword evidence="1" id="KW-0472">Membrane</keyword>
<dbReference type="RefSeq" id="XP_006693472.1">
    <property type="nucleotide sequence ID" value="XM_006693409.1"/>
</dbReference>
<dbReference type="EMBL" id="GL988041">
    <property type="protein sequence ID" value="EGS21176.1"/>
    <property type="molecule type" value="Genomic_DNA"/>
</dbReference>
<proteinExistence type="predicted"/>
<evidence type="ECO:0000256" key="1">
    <source>
        <dbReference type="SAM" id="Phobius"/>
    </source>
</evidence>
<keyword evidence="1" id="KW-0812">Transmembrane</keyword>
<reference evidence="2 3" key="1">
    <citation type="journal article" date="2011" name="Cell">
        <title>Insight into structure and assembly of the nuclear pore complex by utilizing the genome of a eukaryotic thermophile.</title>
        <authorList>
            <person name="Amlacher S."/>
            <person name="Sarges P."/>
            <person name="Flemming D."/>
            <person name="van Noort V."/>
            <person name="Kunze R."/>
            <person name="Devos D.P."/>
            <person name="Arumugam M."/>
            <person name="Bork P."/>
            <person name="Hurt E."/>
        </authorList>
    </citation>
    <scope>NUCLEOTIDE SEQUENCE [LARGE SCALE GENOMIC DNA]</scope>
    <source>
        <strain evidence="3">DSM 1495 / CBS 144.50 / IMI 039719</strain>
    </source>
</reference>
<name>G0S3Q0_CHATD</name>
<protein>
    <submittedName>
        <fullName evidence="2">Uncharacterized protein</fullName>
    </submittedName>
</protein>
<evidence type="ECO:0000313" key="3">
    <source>
        <dbReference type="Proteomes" id="UP000008066"/>
    </source>
</evidence>
<dbReference type="Proteomes" id="UP000008066">
    <property type="component" value="Unassembled WGS sequence"/>
</dbReference>
<evidence type="ECO:0000313" key="2">
    <source>
        <dbReference type="EMBL" id="EGS21176.1"/>
    </source>
</evidence>
<dbReference type="GeneID" id="18257056"/>
<feature type="transmembrane region" description="Helical" evidence="1">
    <location>
        <begin position="38"/>
        <end position="62"/>
    </location>
</feature>
<accession>G0S3Q0</accession>
<dbReference type="HOGENOM" id="CLU_1128946_0_0_1"/>
<organism evidence="3">
    <name type="scientific">Chaetomium thermophilum (strain DSM 1495 / CBS 144.50 / IMI 039719)</name>
    <name type="common">Thermochaetoides thermophila</name>
    <dbReference type="NCBI Taxonomy" id="759272"/>
    <lineage>
        <taxon>Eukaryota</taxon>
        <taxon>Fungi</taxon>
        <taxon>Dikarya</taxon>
        <taxon>Ascomycota</taxon>
        <taxon>Pezizomycotina</taxon>
        <taxon>Sordariomycetes</taxon>
        <taxon>Sordariomycetidae</taxon>
        <taxon>Sordariales</taxon>
        <taxon>Chaetomiaceae</taxon>
        <taxon>Thermochaetoides</taxon>
    </lineage>
</organism>